<keyword evidence="7 8" id="KW-0472">Membrane</keyword>
<evidence type="ECO:0000313" key="10">
    <source>
        <dbReference type="Proteomes" id="UP000317982"/>
    </source>
</evidence>
<evidence type="ECO:0000256" key="2">
    <source>
        <dbReference type="ARBA" id="ARBA00007935"/>
    </source>
</evidence>
<feature type="transmembrane region" description="Helical" evidence="8">
    <location>
        <begin position="130"/>
        <end position="151"/>
    </location>
</feature>
<dbReference type="RefSeq" id="WP_142704058.1">
    <property type="nucleotide sequence ID" value="NZ_VIRS01000005.1"/>
</dbReference>
<feature type="transmembrane region" description="Helical" evidence="8">
    <location>
        <begin position="75"/>
        <end position="93"/>
    </location>
</feature>
<comment type="subcellular location">
    <subcellularLocation>
        <location evidence="1">Cell membrane</location>
        <topology evidence="1">Multi-pass membrane protein</topology>
    </subcellularLocation>
</comment>
<evidence type="ECO:0000313" key="9">
    <source>
        <dbReference type="EMBL" id="TQS45194.1"/>
    </source>
</evidence>
<dbReference type="Proteomes" id="UP000317982">
    <property type="component" value="Unassembled WGS sequence"/>
</dbReference>
<dbReference type="AlphaFoldDB" id="A0A545AV54"/>
<dbReference type="EMBL" id="VIRS01000005">
    <property type="protein sequence ID" value="TQS45194.1"/>
    <property type="molecule type" value="Genomic_DNA"/>
</dbReference>
<feature type="transmembrane region" description="Helical" evidence="8">
    <location>
        <begin position="20"/>
        <end position="41"/>
    </location>
</feature>
<evidence type="ECO:0000256" key="3">
    <source>
        <dbReference type="ARBA" id="ARBA00022448"/>
    </source>
</evidence>
<dbReference type="PANTHER" id="PTHR30472">
    <property type="entry name" value="FERRIC ENTEROBACTIN TRANSPORT SYSTEM PERMEASE PROTEIN"/>
    <property type="match status" value="1"/>
</dbReference>
<keyword evidence="6 8" id="KW-1133">Transmembrane helix</keyword>
<feature type="transmembrane region" description="Helical" evidence="8">
    <location>
        <begin position="246"/>
        <end position="273"/>
    </location>
</feature>
<evidence type="ECO:0000256" key="5">
    <source>
        <dbReference type="ARBA" id="ARBA00022692"/>
    </source>
</evidence>
<keyword evidence="5 8" id="KW-0812">Transmembrane</keyword>
<feature type="transmembrane region" description="Helical" evidence="8">
    <location>
        <begin position="207"/>
        <end position="226"/>
    </location>
</feature>
<name>A0A545AV54_9ACTN</name>
<dbReference type="InterPro" id="IPR000522">
    <property type="entry name" value="ABC_transptr_permease_BtuC"/>
</dbReference>
<organism evidence="9 10">
    <name type="scientific">Cryptosporangium phraense</name>
    <dbReference type="NCBI Taxonomy" id="2593070"/>
    <lineage>
        <taxon>Bacteria</taxon>
        <taxon>Bacillati</taxon>
        <taxon>Actinomycetota</taxon>
        <taxon>Actinomycetes</taxon>
        <taxon>Cryptosporangiales</taxon>
        <taxon>Cryptosporangiaceae</taxon>
        <taxon>Cryptosporangium</taxon>
    </lineage>
</organism>
<feature type="transmembrane region" description="Helical" evidence="8">
    <location>
        <begin position="157"/>
        <end position="179"/>
    </location>
</feature>
<evidence type="ECO:0000256" key="8">
    <source>
        <dbReference type="SAM" id="Phobius"/>
    </source>
</evidence>
<dbReference type="Gene3D" id="1.10.3470.10">
    <property type="entry name" value="ABC transporter involved in vitamin B12 uptake, BtuC"/>
    <property type="match status" value="1"/>
</dbReference>
<keyword evidence="3" id="KW-0813">Transport</keyword>
<dbReference type="GO" id="GO:0022857">
    <property type="term" value="F:transmembrane transporter activity"/>
    <property type="evidence" value="ECO:0007669"/>
    <property type="project" value="InterPro"/>
</dbReference>
<dbReference type="CDD" id="cd06550">
    <property type="entry name" value="TM_ABC_iron-siderophores_like"/>
    <property type="match status" value="1"/>
</dbReference>
<comment type="similarity">
    <text evidence="2">Belongs to the binding-protein-dependent transport system permease family. FecCD subfamily.</text>
</comment>
<accession>A0A545AV54</accession>
<evidence type="ECO:0000256" key="1">
    <source>
        <dbReference type="ARBA" id="ARBA00004651"/>
    </source>
</evidence>
<keyword evidence="4" id="KW-1003">Cell membrane</keyword>
<dbReference type="InParanoid" id="A0A545AV54"/>
<sequence length="344" mass="34754">MTVMPVLAAGSWSVRLHRRSLLVCAGLVVALIAAVVVSLAAGANSFAVSRVLPAIVGNGTPAEQLIIGELRLPRAITAVLVGAGLGISGGIFQSLTRNPLGSPDVVGFGQGATTGALVTMLILHGGFTAASVGAVAGGAITAALVFVLSAHHGVAPLRLVLVGLGAALMLNSINSLLIVRSQLYDAQSASAWIVGSLAGREWTQARLMGAVLLVGVVLCAALYRPLSLSEFSDERSTSLGLNVGRARLGAVAVGVLLSSAAVAAAGPIQFVALPAPQIARRLTGAAGPNLVASGLVGALLLVLADFAAREAFQPRQLPVGVITGVVGGLYLAWLLSREWKKGRT</sequence>
<dbReference type="OrthoDB" id="4455417at2"/>
<protein>
    <submittedName>
        <fullName evidence="9">Iron chelate uptake ABC transporter family permease subunit</fullName>
    </submittedName>
</protein>
<feature type="transmembrane region" description="Helical" evidence="8">
    <location>
        <begin position="285"/>
        <end position="304"/>
    </location>
</feature>
<evidence type="ECO:0000256" key="7">
    <source>
        <dbReference type="ARBA" id="ARBA00023136"/>
    </source>
</evidence>
<evidence type="ECO:0000256" key="6">
    <source>
        <dbReference type="ARBA" id="ARBA00022989"/>
    </source>
</evidence>
<comment type="caution">
    <text evidence="9">The sequence shown here is derived from an EMBL/GenBank/DDBJ whole genome shotgun (WGS) entry which is preliminary data.</text>
</comment>
<evidence type="ECO:0000256" key="4">
    <source>
        <dbReference type="ARBA" id="ARBA00022475"/>
    </source>
</evidence>
<dbReference type="Pfam" id="PF01032">
    <property type="entry name" value="FecCD"/>
    <property type="match status" value="1"/>
</dbReference>
<gene>
    <name evidence="9" type="ORF">FL583_08810</name>
</gene>
<dbReference type="SUPFAM" id="SSF81345">
    <property type="entry name" value="ABC transporter involved in vitamin B12 uptake, BtuC"/>
    <property type="match status" value="1"/>
</dbReference>
<dbReference type="InterPro" id="IPR037294">
    <property type="entry name" value="ABC_BtuC-like"/>
</dbReference>
<dbReference type="PANTHER" id="PTHR30472:SF24">
    <property type="entry name" value="FERRIC ENTEROBACTIN TRANSPORT SYSTEM PERMEASE PROTEIN FEPG"/>
    <property type="match status" value="1"/>
</dbReference>
<dbReference type="GO" id="GO:0005886">
    <property type="term" value="C:plasma membrane"/>
    <property type="evidence" value="ECO:0007669"/>
    <property type="project" value="UniProtKB-SubCell"/>
</dbReference>
<proteinExistence type="inferred from homology"/>
<keyword evidence="10" id="KW-1185">Reference proteome</keyword>
<feature type="transmembrane region" description="Helical" evidence="8">
    <location>
        <begin position="105"/>
        <end position="123"/>
    </location>
</feature>
<feature type="transmembrane region" description="Helical" evidence="8">
    <location>
        <begin position="316"/>
        <end position="335"/>
    </location>
</feature>
<reference evidence="9 10" key="1">
    <citation type="submission" date="2019-07" db="EMBL/GenBank/DDBJ databases">
        <title>Cryptosporangium phraense sp. nov., isolated from plant litter.</title>
        <authorList>
            <person name="Suriyachadkun C."/>
        </authorList>
    </citation>
    <scope>NUCLEOTIDE SEQUENCE [LARGE SCALE GENOMIC DNA]</scope>
    <source>
        <strain evidence="9 10">A-T 5661</strain>
    </source>
</reference>
<dbReference type="GO" id="GO:0033214">
    <property type="term" value="P:siderophore-iron import into cell"/>
    <property type="evidence" value="ECO:0007669"/>
    <property type="project" value="TreeGrafter"/>
</dbReference>